<dbReference type="InterPro" id="IPR036291">
    <property type="entry name" value="NAD(P)-bd_dom_sf"/>
</dbReference>
<dbReference type="PANTHER" id="PTHR42760:SF121">
    <property type="entry name" value="3-OXOACYL-(ACYL-CARRIER-PROTEIN) REDUCTASE"/>
    <property type="match status" value="1"/>
</dbReference>
<name>A0A1B7MI87_9AGAM</name>
<comment type="similarity">
    <text evidence="1">Belongs to the short-chain dehydrogenases/reductases (SDR) family.</text>
</comment>
<sequence>MTSTQSNSKGVAVVTGSAQGIGHSIAVRLAEDGYDVVINDVESKKENLDIVKEEITAKFPERRVLIVLANVTVEEEVKGLVESVVKEFGKLNVFVANAGIARVKPLLETTSEDFESVLSVNVKGTFHCYKYAAQQMIAQGDGGRIIGASSLAGKKGHAMLSAYCASKFAVRGLTQTAAIELGHHGITVNAYAPGPIHTSMLAQLQQAAVERSGDLYEEMKRLSSVGYLGNTQDVGNLVSFLVTPEARFITGQSITIDGGIFFD</sequence>
<evidence type="ECO:0000256" key="2">
    <source>
        <dbReference type="ARBA" id="ARBA00022857"/>
    </source>
</evidence>
<gene>
    <name evidence="3" type="ORF">K503DRAFT_727139</name>
</gene>
<dbReference type="EMBL" id="KV449048">
    <property type="protein sequence ID" value="OAX32317.1"/>
    <property type="molecule type" value="Genomic_DNA"/>
</dbReference>
<accession>A0A1B7MI87</accession>
<dbReference type="AlphaFoldDB" id="A0A1B7MI87"/>
<evidence type="ECO:0000256" key="1">
    <source>
        <dbReference type="ARBA" id="ARBA00006484"/>
    </source>
</evidence>
<organism evidence="3 4">
    <name type="scientific">Rhizopogon vinicolor AM-OR11-026</name>
    <dbReference type="NCBI Taxonomy" id="1314800"/>
    <lineage>
        <taxon>Eukaryota</taxon>
        <taxon>Fungi</taxon>
        <taxon>Dikarya</taxon>
        <taxon>Basidiomycota</taxon>
        <taxon>Agaricomycotina</taxon>
        <taxon>Agaricomycetes</taxon>
        <taxon>Agaricomycetidae</taxon>
        <taxon>Boletales</taxon>
        <taxon>Suillineae</taxon>
        <taxon>Rhizopogonaceae</taxon>
        <taxon>Rhizopogon</taxon>
    </lineage>
</organism>
<dbReference type="GO" id="GO:0006633">
    <property type="term" value="P:fatty acid biosynthetic process"/>
    <property type="evidence" value="ECO:0007669"/>
    <property type="project" value="TreeGrafter"/>
</dbReference>
<dbReference type="InParanoid" id="A0A1B7MI87"/>
<proteinExistence type="inferred from homology"/>
<dbReference type="InterPro" id="IPR020904">
    <property type="entry name" value="Sc_DH/Rdtase_CS"/>
</dbReference>
<dbReference type="PANTHER" id="PTHR42760">
    <property type="entry name" value="SHORT-CHAIN DEHYDROGENASES/REDUCTASES FAMILY MEMBER"/>
    <property type="match status" value="1"/>
</dbReference>
<dbReference type="STRING" id="1314800.A0A1B7MI87"/>
<dbReference type="GO" id="GO:0016616">
    <property type="term" value="F:oxidoreductase activity, acting on the CH-OH group of donors, NAD or NADP as acceptor"/>
    <property type="evidence" value="ECO:0007669"/>
    <property type="project" value="TreeGrafter"/>
</dbReference>
<dbReference type="FunCoup" id="A0A1B7MI87">
    <property type="interactions" value="22"/>
</dbReference>
<dbReference type="OrthoDB" id="498125at2759"/>
<evidence type="ECO:0000313" key="4">
    <source>
        <dbReference type="Proteomes" id="UP000092154"/>
    </source>
</evidence>
<dbReference type="FunFam" id="3.40.50.720:FF:000084">
    <property type="entry name" value="Short-chain dehydrogenase reductase"/>
    <property type="match status" value="1"/>
</dbReference>
<dbReference type="PRINTS" id="PR00080">
    <property type="entry name" value="SDRFAMILY"/>
</dbReference>
<dbReference type="Gene3D" id="3.40.50.720">
    <property type="entry name" value="NAD(P)-binding Rossmann-like Domain"/>
    <property type="match status" value="1"/>
</dbReference>
<keyword evidence="2" id="KW-0521">NADP</keyword>
<dbReference type="SUPFAM" id="SSF51735">
    <property type="entry name" value="NAD(P)-binding Rossmann-fold domains"/>
    <property type="match status" value="1"/>
</dbReference>
<protein>
    <submittedName>
        <fullName evidence="3">NAD(P)-binding protein</fullName>
    </submittedName>
</protein>
<evidence type="ECO:0000313" key="3">
    <source>
        <dbReference type="EMBL" id="OAX32317.1"/>
    </source>
</evidence>
<dbReference type="GO" id="GO:0048038">
    <property type="term" value="F:quinone binding"/>
    <property type="evidence" value="ECO:0007669"/>
    <property type="project" value="TreeGrafter"/>
</dbReference>
<keyword evidence="4" id="KW-1185">Reference proteome</keyword>
<dbReference type="InterPro" id="IPR002347">
    <property type="entry name" value="SDR_fam"/>
</dbReference>
<dbReference type="Pfam" id="PF13561">
    <property type="entry name" value="adh_short_C2"/>
    <property type="match status" value="1"/>
</dbReference>
<dbReference type="PROSITE" id="PS00061">
    <property type="entry name" value="ADH_SHORT"/>
    <property type="match status" value="1"/>
</dbReference>
<dbReference type="PRINTS" id="PR00081">
    <property type="entry name" value="GDHRDH"/>
</dbReference>
<dbReference type="Proteomes" id="UP000092154">
    <property type="component" value="Unassembled WGS sequence"/>
</dbReference>
<reference evidence="3 4" key="1">
    <citation type="submission" date="2016-06" db="EMBL/GenBank/DDBJ databases">
        <title>Comparative genomics of the ectomycorrhizal sister species Rhizopogon vinicolor and Rhizopogon vesiculosus (Basidiomycota: Boletales) reveals a divergence of the mating type B locus.</title>
        <authorList>
            <consortium name="DOE Joint Genome Institute"/>
            <person name="Mujic A.B."/>
            <person name="Kuo A."/>
            <person name="Tritt A."/>
            <person name="Lipzen A."/>
            <person name="Chen C."/>
            <person name="Johnson J."/>
            <person name="Sharma A."/>
            <person name="Barry K."/>
            <person name="Grigoriev I.V."/>
            <person name="Spatafora J.W."/>
        </authorList>
    </citation>
    <scope>NUCLEOTIDE SEQUENCE [LARGE SCALE GENOMIC DNA]</scope>
    <source>
        <strain evidence="3 4">AM-OR11-026</strain>
    </source>
</reference>